<dbReference type="GO" id="GO:0050660">
    <property type="term" value="F:flavin adenine dinucleotide binding"/>
    <property type="evidence" value="ECO:0007669"/>
    <property type="project" value="InterPro"/>
</dbReference>
<keyword evidence="4" id="KW-0507">mRNA processing</keyword>
<dbReference type="Gene3D" id="3.20.20.70">
    <property type="entry name" value="Aldolase class I"/>
    <property type="match status" value="1"/>
</dbReference>
<feature type="binding site" evidence="11">
    <location>
        <begin position="24"/>
        <end position="26"/>
    </location>
    <ligand>
        <name>FMN</name>
        <dbReference type="ChEBI" id="CHEBI:58210"/>
    </ligand>
</feature>
<dbReference type="PROSITE" id="PS01136">
    <property type="entry name" value="UPF0034"/>
    <property type="match status" value="1"/>
</dbReference>
<dbReference type="GO" id="GO:0006397">
    <property type="term" value="P:mRNA processing"/>
    <property type="evidence" value="ECO:0007669"/>
    <property type="project" value="UniProtKB-KW"/>
</dbReference>
<dbReference type="InterPro" id="IPR013785">
    <property type="entry name" value="Aldolase_TIM"/>
</dbReference>
<accession>A0A9P0H5U4</accession>
<protein>
    <recommendedName>
        <fullName evidence="9">tRNA-dihydrouridine synthase</fullName>
        <ecNumber evidence="9">1.3.1.-</ecNumber>
    </recommendedName>
</protein>
<dbReference type="InterPro" id="IPR001269">
    <property type="entry name" value="DUS_fam"/>
</dbReference>
<feature type="active site" description="Proton donor" evidence="10">
    <location>
        <position position="107"/>
    </location>
</feature>
<evidence type="ECO:0000256" key="2">
    <source>
        <dbReference type="ARBA" id="ARBA00022630"/>
    </source>
</evidence>
<reference evidence="13" key="1">
    <citation type="submission" date="2022-01" db="EMBL/GenBank/DDBJ databases">
        <authorList>
            <person name="King R."/>
        </authorList>
    </citation>
    <scope>NUCLEOTIDE SEQUENCE</scope>
</reference>
<feature type="domain" description="DUS-like FMN-binding" evidence="12">
    <location>
        <begin position="22"/>
        <end position="294"/>
    </location>
</feature>
<dbReference type="PIRSF" id="PIRSF006621">
    <property type="entry name" value="Dus"/>
    <property type="match status" value="1"/>
</dbReference>
<dbReference type="AlphaFoldDB" id="A0A9P0H5U4"/>
<dbReference type="InterPro" id="IPR018517">
    <property type="entry name" value="tRNA_hU_synthase_CS"/>
</dbReference>
<organism evidence="13 14">
    <name type="scientific">Nezara viridula</name>
    <name type="common">Southern green stink bug</name>
    <name type="synonym">Cimex viridulus</name>
    <dbReference type="NCBI Taxonomy" id="85310"/>
    <lineage>
        <taxon>Eukaryota</taxon>
        <taxon>Metazoa</taxon>
        <taxon>Ecdysozoa</taxon>
        <taxon>Arthropoda</taxon>
        <taxon>Hexapoda</taxon>
        <taxon>Insecta</taxon>
        <taxon>Pterygota</taxon>
        <taxon>Neoptera</taxon>
        <taxon>Paraneoptera</taxon>
        <taxon>Hemiptera</taxon>
        <taxon>Heteroptera</taxon>
        <taxon>Panheteroptera</taxon>
        <taxon>Pentatomomorpha</taxon>
        <taxon>Pentatomoidea</taxon>
        <taxon>Pentatomidae</taxon>
        <taxon>Pentatominae</taxon>
        <taxon>Nezara</taxon>
    </lineage>
</organism>
<evidence type="ECO:0000256" key="11">
    <source>
        <dbReference type="PIRSR" id="PIRSR006621-2"/>
    </source>
</evidence>
<dbReference type="GO" id="GO:0102266">
    <property type="term" value="F:tRNA-dihydrouridine20a synthase activity"/>
    <property type="evidence" value="ECO:0007669"/>
    <property type="project" value="UniProtKB-ARBA"/>
</dbReference>
<dbReference type="OrthoDB" id="9977870at2759"/>
<dbReference type="SUPFAM" id="SSF51395">
    <property type="entry name" value="FMN-linked oxidoreductases"/>
    <property type="match status" value="1"/>
</dbReference>
<evidence type="ECO:0000313" key="14">
    <source>
        <dbReference type="Proteomes" id="UP001152798"/>
    </source>
</evidence>
<keyword evidence="3 9" id="KW-0288">FMN</keyword>
<evidence type="ECO:0000256" key="7">
    <source>
        <dbReference type="ARBA" id="ARBA00023002"/>
    </source>
</evidence>
<dbReference type="PANTHER" id="PTHR11082:SF31">
    <property type="entry name" value="TRNA-DIHYDROURIDINE(20A_20B) SYNTHASE [NAD(P)+]-LIKE"/>
    <property type="match status" value="1"/>
</dbReference>
<dbReference type="Pfam" id="PF01207">
    <property type="entry name" value="Dus"/>
    <property type="match status" value="1"/>
</dbReference>
<feature type="binding site" evidence="11">
    <location>
        <position position="78"/>
    </location>
    <ligand>
        <name>FMN</name>
        <dbReference type="ChEBI" id="CHEBI:58210"/>
    </ligand>
</feature>
<comment type="cofactor">
    <cofactor evidence="1 9 11">
        <name>FMN</name>
        <dbReference type="ChEBI" id="CHEBI:58210"/>
    </cofactor>
</comment>
<evidence type="ECO:0000256" key="1">
    <source>
        <dbReference type="ARBA" id="ARBA00001917"/>
    </source>
</evidence>
<keyword evidence="2 9" id="KW-0285">Flavoprotein</keyword>
<evidence type="ECO:0000256" key="4">
    <source>
        <dbReference type="ARBA" id="ARBA00022664"/>
    </source>
</evidence>
<feature type="binding site" evidence="11">
    <location>
        <begin position="230"/>
        <end position="231"/>
    </location>
    <ligand>
        <name>FMN</name>
        <dbReference type="ChEBI" id="CHEBI:58210"/>
    </ligand>
</feature>
<dbReference type="PANTHER" id="PTHR11082">
    <property type="entry name" value="TRNA-DIHYDROURIDINE SYNTHASE"/>
    <property type="match status" value="1"/>
</dbReference>
<evidence type="ECO:0000256" key="6">
    <source>
        <dbReference type="ARBA" id="ARBA00022857"/>
    </source>
</evidence>
<dbReference type="Proteomes" id="UP001152798">
    <property type="component" value="Chromosome 3"/>
</dbReference>
<gene>
    <name evidence="13" type="ORF">NEZAVI_LOCUS6125</name>
</gene>
<evidence type="ECO:0000256" key="3">
    <source>
        <dbReference type="ARBA" id="ARBA00022643"/>
    </source>
</evidence>
<keyword evidence="5 9" id="KW-0819">tRNA processing</keyword>
<keyword evidence="6" id="KW-0521">NADP</keyword>
<dbReference type="EC" id="1.3.1.-" evidence="9"/>
<dbReference type="InterPro" id="IPR035587">
    <property type="entry name" value="DUS-like_FMN-bd"/>
</dbReference>
<dbReference type="CDD" id="cd02801">
    <property type="entry name" value="DUS_like_FMN"/>
    <property type="match status" value="1"/>
</dbReference>
<evidence type="ECO:0000256" key="10">
    <source>
        <dbReference type="PIRSR" id="PIRSR006621-1"/>
    </source>
</evidence>
<dbReference type="GO" id="GO:0102267">
    <property type="term" value="F:tRNA-dihydrouridine20b synthase activity"/>
    <property type="evidence" value="ECO:0007669"/>
    <property type="project" value="UniProtKB-ARBA"/>
</dbReference>
<comment type="function">
    <text evidence="9">Catalyzes the synthesis of dihydrouridine, a modified base found in the D-loop of most tRNAs.</text>
</comment>
<sequence>METRTKYDVLDLFSTNSVVYVCAPMVRYSKLEFRTLVKMYGCQLCFTPMIMADSFVQSLKARHNEFVTNTDDKPLIVQFAAKNVNDFVSAAELISPYSDGVDLNCGCPQRWAMNEGYGAELLSNPQLIKEMIQQVRNSIPKPFTVSVKMRIKDDIKESVQLCKNLEACGVSFLTVHGRTVKERSEPVNTNAIRSIVDSVDIPVIANGDIKSLNDCFHLNELTKCKGVMAARGILQNPAMFSGLEKTPLSCVQNWVDLCCKSDVQFQCYHHHLVFMLEKVLSKKERNTFNFLKTFDQVNNYLSEKLSISIPTATKTKNCHVEYSDVQDGSYFKSKILQTSEFEDCLYDTFLFN</sequence>
<evidence type="ECO:0000256" key="5">
    <source>
        <dbReference type="ARBA" id="ARBA00022694"/>
    </source>
</evidence>
<dbReference type="EMBL" id="OV725079">
    <property type="protein sequence ID" value="CAH1395958.1"/>
    <property type="molecule type" value="Genomic_DNA"/>
</dbReference>
<comment type="similarity">
    <text evidence="9">Belongs to the dus family.</text>
</comment>
<keyword evidence="11" id="KW-0547">Nucleotide-binding</keyword>
<keyword evidence="8" id="KW-0520">NAD</keyword>
<evidence type="ECO:0000256" key="9">
    <source>
        <dbReference type="PIRNR" id="PIRNR006621"/>
    </source>
</evidence>
<keyword evidence="7 9" id="KW-0560">Oxidoreductase</keyword>
<evidence type="ECO:0000259" key="12">
    <source>
        <dbReference type="Pfam" id="PF01207"/>
    </source>
</evidence>
<evidence type="ECO:0000256" key="8">
    <source>
        <dbReference type="ARBA" id="ARBA00023027"/>
    </source>
</evidence>
<feature type="binding site" evidence="11">
    <location>
        <position position="176"/>
    </location>
    <ligand>
        <name>FMN</name>
        <dbReference type="ChEBI" id="CHEBI:58210"/>
    </ligand>
</feature>
<keyword evidence="14" id="KW-1185">Reference proteome</keyword>
<dbReference type="FunFam" id="3.20.20.70:FF:000159">
    <property type="entry name" value="tRNA-dihydrouridine synthase 4"/>
    <property type="match status" value="1"/>
</dbReference>
<name>A0A9P0H5U4_NEZVI</name>
<proteinExistence type="inferred from homology"/>
<evidence type="ECO:0000313" key="13">
    <source>
        <dbReference type="EMBL" id="CAH1395958.1"/>
    </source>
</evidence>